<feature type="transmembrane region" description="Helical" evidence="1">
    <location>
        <begin position="75"/>
        <end position="93"/>
    </location>
</feature>
<dbReference type="AlphaFoldDB" id="A0A7Y3W422"/>
<feature type="transmembrane region" description="Helical" evidence="1">
    <location>
        <begin position="105"/>
        <end position="123"/>
    </location>
</feature>
<feature type="transmembrane region" description="Helical" evidence="1">
    <location>
        <begin position="42"/>
        <end position="68"/>
    </location>
</feature>
<organism evidence="2 3">
    <name type="scientific">Parvularcula mediterranea</name>
    <dbReference type="NCBI Taxonomy" id="2732508"/>
    <lineage>
        <taxon>Bacteria</taxon>
        <taxon>Pseudomonadati</taxon>
        <taxon>Pseudomonadota</taxon>
        <taxon>Alphaproteobacteria</taxon>
        <taxon>Parvularculales</taxon>
        <taxon>Parvularculaceae</taxon>
        <taxon>Parvularcula</taxon>
    </lineage>
</organism>
<comment type="caution">
    <text evidence="2">The sequence shown here is derived from an EMBL/GenBank/DDBJ whole genome shotgun (WGS) entry which is preliminary data.</text>
</comment>
<evidence type="ECO:0000313" key="2">
    <source>
        <dbReference type="EMBL" id="NNU15335.1"/>
    </source>
</evidence>
<sequence>MADRGSNPIRFAFRLLFTLVIAALAAPLPLLVVFVLQPSLGLIFYVMGFIASGLLLLLTAVPIGIALFAVGKPRWWMAAVPGGIIALTASFYLKDYLAADTVWYHVLSVLTGVTGAVTALAIWQNTGRAADQEQSHD</sequence>
<feature type="transmembrane region" description="Helical" evidence="1">
    <location>
        <begin position="12"/>
        <end position="36"/>
    </location>
</feature>
<keyword evidence="1" id="KW-1133">Transmembrane helix</keyword>
<evidence type="ECO:0000256" key="1">
    <source>
        <dbReference type="SAM" id="Phobius"/>
    </source>
</evidence>
<accession>A0A7Y3W422</accession>
<dbReference type="EMBL" id="JABFCX010000002">
    <property type="protein sequence ID" value="NNU15335.1"/>
    <property type="molecule type" value="Genomic_DNA"/>
</dbReference>
<protein>
    <submittedName>
        <fullName evidence="2">Uncharacterized protein</fullName>
    </submittedName>
</protein>
<keyword evidence="3" id="KW-1185">Reference proteome</keyword>
<name>A0A7Y3W422_9PROT</name>
<keyword evidence="1" id="KW-0812">Transmembrane</keyword>
<dbReference type="Proteomes" id="UP000536835">
    <property type="component" value="Unassembled WGS sequence"/>
</dbReference>
<proteinExistence type="predicted"/>
<gene>
    <name evidence="2" type="ORF">HK107_03215</name>
</gene>
<reference evidence="2 3" key="1">
    <citation type="submission" date="2020-05" db="EMBL/GenBank/DDBJ databases">
        <title>Parvularcula mediterraneae sp. nov., isolated from polypropylene straw from shallow seawater of the seashore of Laganas in Zakynthos island, Greece.</title>
        <authorList>
            <person name="Szabo I."/>
            <person name="Al-Omari J."/>
            <person name="Rado J."/>
            <person name="Szerdahelyi G.S."/>
        </authorList>
    </citation>
    <scope>NUCLEOTIDE SEQUENCE [LARGE SCALE GENOMIC DNA]</scope>
    <source>
        <strain evidence="2 3">ZS-1/3</strain>
    </source>
</reference>
<keyword evidence="1" id="KW-0472">Membrane</keyword>
<dbReference type="RefSeq" id="WP_173196748.1">
    <property type="nucleotide sequence ID" value="NZ_JABFCX010000002.1"/>
</dbReference>
<evidence type="ECO:0000313" key="3">
    <source>
        <dbReference type="Proteomes" id="UP000536835"/>
    </source>
</evidence>